<keyword evidence="2" id="KW-1185">Reference proteome</keyword>
<dbReference type="AlphaFoldDB" id="A0A7X3FJY1"/>
<proteinExistence type="predicted"/>
<sequence>MNRILDPNDYLLMNGRPDELWTYLDCYQIPLYFALKERIQFEAEPFAVFLQNPSFYVDIDEKENLLKDIVIRFPWNHASHHIFHVEMNASLGNTLFNDYALELSKGHLVPFGTFPPRVPFYKNFVSFESKFIYPKNYEEFDHIFMGIKIENNKLIYLENAPLLNKSYIPYNGSRNVGIIDLVELEPAFSCYFKYFKITIDITKVNFHSEANNFFNFCKQILDYSDSEPYRNESSLFHPNIQGLLQLKELLQNEIIHLESKAYSYNCNYCELLEWKLSIIQQSKHIFLQYLKQNQSEIQGINNIWSSLEHANKVWIALINKLRFMIISSKYQENIVVNYLNDVIKAELTLLEDIRGLVKNTSTI</sequence>
<dbReference type="EMBL" id="RHLK01000009">
    <property type="protein sequence ID" value="MVP00972.1"/>
    <property type="molecule type" value="Genomic_DNA"/>
</dbReference>
<evidence type="ECO:0000313" key="1">
    <source>
        <dbReference type="EMBL" id="MVP00972.1"/>
    </source>
</evidence>
<comment type="caution">
    <text evidence="1">The sequence shown here is derived from an EMBL/GenBank/DDBJ whole genome shotgun (WGS) entry which is preliminary data.</text>
</comment>
<protein>
    <recommendedName>
        <fullName evidence="3">Butirosin biosynthesis protein H N-terminal domain-containing protein</fullName>
    </recommendedName>
</protein>
<reference evidence="1 2" key="1">
    <citation type="journal article" date="2019" name="Microorganisms">
        <title>Paenibacillus lutrae sp. nov., A Chitinolytic Species Isolated from A River Otter in Castril Natural Park, Granada, Spain.</title>
        <authorList>
            <person name="Rodriguez M."/>
            <person name="Reina J.C."/>
            <person name="Bejar V."/>
            <person name="Llamas I."/>
        </authorList>
    </citation>
    <scope>NUCLEOTIDE SEQUENCE [LARGE SCALE GENOMIC DNA]</scope>
    <source>
        <strain evidence="1 2">N10</strain>
    </source>
</reference>
<accession>A0A7X3FJY1</accession>
<name>A0A7X3FJY1_9BACL</name>
<dbReference type="Proteomes" id="UP000490800">
    <property type="component" value="Unassembled WGS sequence"/>
</dbReference>
<evidence type="ECO:0008006" key="3">
    <source>
        <dbReference type="Google" id="ProtNLM"/>
    </source>
</evidence>
<dbReference type="OrthoDB" id="2521746at2"/>
<dbReference type="RefSeq" id="WP_157336964.1">
    <property type="nucleotide sequence ID" value="NZ_RHLK01000009.1"/>
</dbReference>
<organism evidence="1 2">
    <name type="scientific">Paenibacillus lutrae</name>
    <dbReference type="NCBI Taxonomy" id="2078573"/>
    <lineage>
        <taxon>Bacteria</taxon>
        <taxon>Bacillati</taxon>
        <taxon>Bacillota</taxon>
        <taxon>Bacilli</taxon>
        <taxon>Bacillales</taxon>
        <taxon>Paenibacillaceae</taxon>
        <taxon>Paenibacillus</taxon>
    </lineage>
</organism>
<evidence type="ECO:0000313" key="2">
    <source>
        <dbReference type="Proteomes" id="UP000490800"/>
    </source>
</evidence>
<gene>
    <name evidence="1" type="ORF">EDM21_15830</name>
</gene>